<sequence length="367" mass="43361">MHQFRRTEIFKHLGFLTDIMNFSPNRDLIEALIPFWDSTNNVFCFSNFDLMPTLEELGGFIGLGKDLKSKTLIAPRSNGQHLPTWEKHRQEAFMVPFLATMFFRGEIKISISLLGTGTVMMKKKKFTILPMMLADIYRALTKFREGKDFFEGCSILLRMCFLEHLYRHRFATNFKFDWMNYILSHPNKMKELVDKLPRGVKGWIHYLCKLTASDITWYYHLYPSSEVIFMSSYRPFFVLTGLRRFQPYIPLLVLHRLGHRQTLPKAKDTQSFVWEVAFEDLNRESQNILGGSRTLSLKAMVDDYVQGEADLPYLLQNQLKASMERERDMEKCSTSYQAEVATKRNKWWESMMNFITKLKSFRHRKII</sequence>
<name>A0AAV9LV41_9SOLN</name>
<dbReference type="AlphaFoldDB" id="A0AAV9LV41"/>
<comment type="caution">
    <text evidence="2">The sequence shown here is derived from an EMBL/GenBank/DDBJ whole genome shotgun (WGS) entry which is preliminary data.</text>
</comment>
<proteinExistence type="predicted"/>
<evidence type="ECO:0000259" key="1">
    <source>
        <dbReference type="Pfam" id="PF24924"/>
    </source>
</evidence>
<dbReference type="InterPro" id="IPR056647">
    <property type="entry name" value="DUF7745"/>
</dbReference>
<keyword evidence="3" id="KW-1185">Reference proteome</keyword>
<protein>
    <recommendedName>
        <fullName evidence="1">DUF7745 domain-containing protein</fullName>
    </recommendedName>
</protein>
<dbReference type="EMBL" id="JAWPEI010000004">
    <property type="protein sequence ID" value="KAK4729641.1"/>
    <property type="molecule type" value="Genomic_DNA"/>
</dbReference>
<gene>
    <name evidence="2" type="ORF">R3W88_022629</name>
</gene>
<dbReference type="PANTHER" id="PTHR48200">
    <property type="entry name" value="PROTEIN, PUTATIVE-RELATED"/>
    <property type="match status" value="1"/>
</dbReference>
<accession>A0AAV9LV41</accession>
<feature type="domain" description="DUF7745" evidence="1">
    <location>
        <begin position="5"/>
        <end position="65"/>
    </location>
</feature>
<evidence type="ECO:0000313" key="3">
    <source>
        <dbReference type="Proteomes" id="UP001311915"/>
    </source>
</evidence>
<reference evidence="2 3" key="1">
    <citation type="submission" date="2023-10" db="EMBL/GenBank/DDBJ databases">
        <title>Genome-Wide Identification Analysis in wild type Solanum Pinnatisectum Reveals Some Genes Defensing Phytophthora Infestans.</title>
        <authorList>
            <person name="Sun C."/>
        </authorList>
    </citation>
    <scope>NUCLEOTIDE SEQUENCE [LARGE SCALE GENOMIC DNA]</scope>
    <source>
        <strain evidence="2">LQN</strain>
        <tissue evidence="2">Leaf</tissue>
    </source>
</reference>
<dbReference type="PANTHER" id="PTHR48200:SF1">
    <property type="entry name" value="AMINOTRANSFERASE-LIKE PLANT MOBILE DOMAIN-CONTAINING PROTEIN"/>
    <property type="match status" value="1"/>
</dbReference>
<evidence type="ECO:0000313" key="2">
    <source>
        <dbReference type="EMBL" id="KAK4729641.1"/>
    </source>
</evidence>
<dbReference type="Pfam" id="PF24924">
    <property type="entry name" value="DUF7745"/>
    <property type="match status" value="1"/>
</dbReference>
<organism evidence="2 3">
    <name type="scientific">Solanum pinnatisectum</name>
    <name type="common">tansyleaf nightshade</name>
    <dbReference type="NCBI Taxonomy" id="50273"/>
    <lineage>
        <taxon>Eukaryota</taxon>
        <taxon>Viridiplantae</taxon>
        <taxon>Streptophyta</taxon>
        <taxon>Embryophyta</taxon>
        <taxon>Tracheophyta</taxon>
        <taxon>Spermatophyta</taxon>
        <taxon>Magnoliopsida</taxon>
        <taxon>eudicotyledons</taxon>
        <taxon>Gunneridae</taxon>
        <taxon>Pentapetalae</taxon>
        <taxon>asterids</taxon>
        <taxon>lamiids</taxon>
        <taxon>Solanales</taxon>
        <taxon>Solanaceae</taxon>
        <taxon>Solanoideae</taxon>
        <taxon>Solaneae</taxon>
        <taxon>Solanum</taxon>
    </lineage>
</organism>
<dbReference type="Proteomes" id="UP001311915">
    <property type="component" value="Unassembled WGS sequence"/>
</dbReference>